<reference evidence="2 3" key="1">
    <citation type="submission" date="2018-09" db="EMBL/GenBank/DDBJ databases">
        <authorList>
            <person name="Tagini F."/>
        </authorList>
    </citation>
    <scope>NUCLEOTIDE SEQUENCE [LARGE SCALE GENOMIC DNA]</scope>
    <source>
        <strain evidence="2 3">MK13</strain>
    </source>
</reference>
<dbReference type="FunFam" id="1.10.287.850:FF:000001">
    <property type="entry name" value="PE_PGRS39"/>
    <property type="match status" value="1"/>
</dbReference>
<dbReference type="Pfam" id="PF00934">
    <property type="entry name" value="PE"/>
    <property type="match status" value="1"/>
</dbReference>
<sequence length="111" mass="10898">MTFVTATPQALTAAATDLISIGSTIDAATAAAATPTTALLAAGADEVSAAIAALFGAHGQAYQVLSAHAAAFHQQFVQALTAATGQYVSAEAANVSPLQDLLNALNAVASE</sequence>
<protein>
    <submittedName>
        <fullName evidence="2">Putative PE-PGRS family protein PE_PGRS24</fullName>
    </submittedName>
</protein>
<accession>A0A498QD87</accession>
<organism evidence="2 3">
    <name type="scientific">Mycobacterium innocens</name>
    <dbReference type="NCBI Taxonomy" id="2341083"/>
    <lineage>
        <taxon>Bacteria</taxon>
        <taxon>Bacillati</taxon>
        <taxon>Actinomycetota</taxon>
        <taxon>Actinomycetes</taxon>
        <taxon>Mycobacteriales</taxon>
        <taxon>Mycobacteriaceae</taxon>
        <taxon>Mycobacterium</taxon>
    </lineage>
</organism>
<keyword evidence="3" id="KW-1185">Reference proteome</keyword>
<dbReference type="Gene3D" id="1.10.287.850">
    <property type="entry name" value="HP0062-like domain"/>
    <property type="match status" value="1"/>
</dbReference>
<evidence type="ECO:0000313" key="3">
    <source>
        <dbReference type="Proteomes" id="UP000267289"/>
    </source>
</evidence>
<dbReference type="InterPro" id="IPR000084">
    <property type="entry name" value="PE-PGRS_N"/>
</dbReference>
<proteinExistence type="predicted"/>
<dbReference type="AlphaFoldDB" id="A0A498QD87"/>
<feature type="domain" description="PE" evidence="1">
    <location>
        <begin position="4"/>
        <end position="94"/>
    </location>
</feature>
<dbReference type="SUPFAM" id="SSF140459">
    <property type="entry name" value="PE/PPE dimer-like"/>
    <property type="match status" value="1"/>
</dbReference>
<gene>
    <name evidence="2" type="ORF">LAUMK13_04070</name>
</gene>
<name>A0A498QD87_9MYCO</name>
<evidence type="ECO:0000313" key="2">
    <source>
        <dbReference type="EMBL" id="VBA42512.1"/>
    </source>
</evidence>
<dbReference type="Proteomes" id="UP000267289">
    <property type="component" value="Unassembled WGS sequence"/>
</dbReference>
<dbReference type="OrthoDB" id="4753186at2"/>
<dbReference type="InterPro" id="IPR038332">
    <property type="entry name" value="PPE_sf"/>
</dbReference>
<dbReference type="EMBL" id="UPHQ01000217">
    <property type="protein sequence ID" value="VBA42512.1"/>
    <property type="molecule type" value="Genomic_DNA"/>
</dbReference>
<evidence type="ECO:0000259" key="1">
    <source>
        <dbReference type="Pfam" id="PF00934"/>
    </source>
</evidence>